<evidence type="ECO:0000256" key="3">
    <source>
        <dbReference type="SAM" id="MobiDB-lite"/>
    </source>
</evidence>
<dbReference type="EMBL" id="LUEZ02000009">
    <property type="protein sequence ID" value="RDB29840.1"/>
    <property type="molecule type" value="Genomic_DNA"/>
</dbReference>
<dbReference type="SMART" id="SM00360">
    <property type="entry name" value="RRM"/>
    <property type="match status" value="1"/>
</dbReference>
<organism evidence="5 6">
    <name type="scientific">Hypsizygus marmoreus</name>
    <name type="common">White beech mushroom</name>
    <name type="synonym">Agaricus marmoreus</name>
    <dbReference type="NCBI Taxonomy" id="39966"/>
    <lineage>
        <taxon>Eukaryota</taxon>
        <taxon>Fungi</taxon>
        <taxon>Dikarya</taxon>
        <taxon>Basidiomycota</taxon>
        <taxon>Agaricomycotina</taxon>
        <taxon>Agaricomycetes</taxon>
        <taxon>Agaricomycetidae</taxon>
        <taxon>Agaricales</taxon>
        <taxon>Tricholomatineae</taxon>
        <taxon>Lyophyllaceae</taxon>
        <taxon>Hypsizygus</taxon>
    </lineage>
</organism>
<keyword evidence="1" id="KW-0694">RNA-binding</keyword>
<feature type="coiled-coil region" evidence="2">
    <location>
        <begin position="252"/>
        <end position="293"/>
    </location>
</feature>
<dbReference type="Proteomes" id="UP000076154">
    <property type="component" value="Unassembled WGS sequence"/>
</dbReference>
<dbReference type="InterPro" id="IPR000504">
    <property type="entry name" value="RRM_dom"/>
</dbReference>
<keyword evidence="2" id="KW-0175">Coiled coil</keyword>
<feature type="region of interest" description="Disordered" evidence="3">
    <location>
        <begin position="810"/>
        <end position="883"/>
    </location>
</feature>
<dbReference type="Gene3D" id="1.10.287.1490">
    <property type="match status" value="1"/>
</dbReference>
<feature type="coiled-coil region" evidence="2">
    <location>
        <begin position="423"/>
        <end position="450"/>
    </location>
</feature>
<dbReference type="InterPro" id="IPR035979">
    <property type="entry name" value="RBD_domain_sf"/>
</dbReference>
<dbReference type="AlphaFoldDB" id="A0A369K8Q2"/>
<comment type="caution">
    <text evidence="5">The sequence shown here is derived from an EMBL/GenBank/DDBJ whole genome shotgun (WGS) entry which is preliminary data.</text>
</comment>
<evidence type="ECO:0000256" key="2">
    <source>
        <dbReference type="SAM" id="Coils"/>
    </source>
</evidence>
<gene>
    <name evidence="5" type="ORF">Hypma_013934</name>
</gene>
<accession>A0A369K8Q2</accession>
<dbReference type="Gene3D" id="3.30.70.330">
    <property type="match status" value="1"/>
</dbReference>
<evidence type="ECO:0000259" key="4">
    <source>
        <dbReference type="PROSITE" id="PS50102"/>
    </source>
</evidence>
<name>A0A369K8Q2_HYPMA</name>
<dbReference type="SUPFAM" id="SSF54928">
    <property type="entry name" value="RNA-binding domain, RBD"/>
    <property type="match status" value="1"/>
</dbReference>
<evidence type="ECO:0000313" key="5">
    <source>
        <dbReference type="EMBL" id="RDB29840.1"/>
    </source>
</evidence>
<reference evidence="5" key="1">
    <citation type="submission" date="2018-04" db="EMBL/GenBank/DDBJ databases">
        <title>Whole genome sequencing of Hypsizygus marmoreus.</title>
        <authorList>
            <person name="Choi I.-G."/>
            <person name="Min B."/>
            <person name="Kim J.-G."/>
            <person name="Kim S."/>
            <person name="Oh Y.-L."/>
            <person name="Kong W.-S."/>
            <person name="Park H."/>
            <person name="Jeong J."/>
            <person name="Song E.-S."/>
        </authorList>
    </citation>
    <scope>NUCLEOTIDE SEQUENCE [LARGE SCALE GENOMIC DNA]</scope>
    <source>
        <strain evidence="5">51987-8</strain>
    </source>
</reference>
<dbReference type="GO" id="GO:0003723">
    <property type="term" value="F:RNA binding"/>
    <property type="evidence" value="ECO:0007669"/>
    <property type="project" value="UniProtKB-UniRule"/>
</dbReference>
<dbReference type="PROSITE" id="PS50102">
    <property type="entry name" value="RRM"/>
    <property type="match status" value="1"/>
</dbReference>
<sequence>MVRRRIQFLEASTSFTLKVSYFMPTPSMFQTVIPFALRVAKVAPELTGPVLVALDLPSHIKHDDLQRTFKEFEATRISLISYDCDLFLHGNLKQVRTINSAQIEFRTFNDARNAFSALHGETPQQTCRSPREFRDWSKFDNSVRAQVPVFDGKGRSRGYGFVSFSRPEQAVLAITSVHGTLLGSKPVHLHYRELKGFAKVPYGTSIKCLSKKFLGSFSTTDGPTGGHVDPDEAVDVSNTPFNGELEQGSMQMAAYELEAQTMTEQIAMLEQYADHLSDALEEMEHLRSEDKEEHKQTTELMLCQLNRLDLQRLDLESYYQLGLEDLRTQLRKSNLQVTTLEDALENEHGQSMRQKDDHRRETKSMASQFATLLRQKIDLESWYNLQLTDLKSQLGELEQVIGQGWGDSIDPKNGCGVEDSPTLKILEQEKAELEGRVRQAESQMLKDKETHDLEIKAMVSQAATLEKEKADLEGYYCLQIEDLNTKLQVAQDQGIDLAERIKDAERESLEEKVAHQVRLDLLASRVETSEQQRKRFELEVDVVKRQLASFEQERVIMEATIKQTKGDCNEMKEERDILKRRVVLLEEDRAVMETEVRRYKEDRDLAQSETDRLNQRVLSLEQEKADVEATCRRAEEDRDGLKGDCDSLKAQVSALEKGGADMEASMRQSEEKLHVLQEERDRLRRHLVALEQEKALMETTMVQSEEDCAALRAERDEWRQKFMVADSRRKILELEKLEDRPRWEEARKAREMKEKEEAERAQREAELMESQRKMRDFIAEVQRAKEEKEEAERVRRQAELMESQRKMREFLMGMDRQQADKQRKQREEAARKAREKEEQDRLKEEEARQEKQRAQEEKRRREREEAERKARAQEEQDRLKKEKARQRDWRKATCLEQERCRQRDAHLMRNGLWSNERALDRFLLLGDEFDNIKFSETQPLTFEGIPWPVLDHPQSFTVEDVEWKKVEAFFAYAKKVYAPDAYKKLVERIHRMFHPDKWSSRRLLSTVREPDLRMSLEAAGNVVAQALTPIWRKTRG</sequence>
<feature type="coiled-coil region" evidence="2">
    <location>
        <begin position="487"/>
        <end position="721"/>
    </location>
</feature>
<keyword evidence="6" id="KW-1185">Reference proteome</keyword>
<protein>
    <recommendedName>
        <fullName evidence="4">RRM domain-containing protein</fullName>
    </recommendedName>
</protein>
<evidence type="ECO:0000256" key="1">
    <source>
        <dbReference type="PROSITE-ProRule" id="PRU00176"/>
    </source>
</evidence>
<dbReference type="Pfam" id="PF00076">
    <property type="entry name" value="RRM_1"/>
    <property type="match status" value="1"/>
</dbReference>
<dbReference type="OrthoDB" id="3265210at2759"/>
<dbReference type="InParanoid" id="A0A369K8Q2"/>
<feature type="domain" description="RRM" evidence="4">
    <location>
        <begin position="133"/>
        <end position="194"/>
    </location>
</feature>
<evidence type="ECO:0000313" key="6">
    <source>
        <dbReference type="Proteomes" id="UP000076154"/>
    </source>
</evidence>
<feature type="compositionally biased region" description="Basic and acidic residues" evidence="3">
    <location>
        <begin position="817"/>
        <end position="883"/>
    </location>
</feature>
<dbReference type="InterPro" id="IPR012677">
    <property type="entry name" value="Nucleotide-bd_a/b_plait_sf"/>
</dbReference>
<feature type="region of interest" description="Disordered" evidence="3">
    <location>
        <begin position="749"/>
        <end position="768"/>
    </location>
</feature>
<proteinExistence type="predicted"/>